<gene>
    <name evidence="6" type="ORF">GFB49_09040</name>
</gene>
<evidence type="ECO:0000313" key="6">
    <source>
        <dbReference type="EMBL" id="MQQ08595.1"/>
    </source>
</evidence>
<accession>A0A843YFZ4</accession>
<dbReference type="InterPro" id="IPR038765">
    <property type="entry name" value="Papain-like_cys_pep_sf"/>
</dbReference>
<sequence>MSAPPFDRRRTPINDRVAAAHLAAQAEGRTVTAGRLGQVTVPVTDLRRAPDGPRDRQLLLGATVQIFDQYAGWCFVQAAQDGYVGYVATTDVVGTPAEATHWVSAPASHAYTEADFKSPERMALSFGSQIRVEAQGARFAKTPWGYVPHAHLRPLDARTSDPVAVAEMFLGTPYLWGGNSRWGIDCSGLIQAACLACGIECPGDSDQQEAELGAPCEPGASYQRGDLLFWKGHVGIMADADRLLHANVFHMAVAFENIHAAITRIAAQGDGPVTAHKRLSTG</sequence>
<dbReference type="SUPFAM" id="SSF54001">
    <property type="entry name" value="Cysteine proteinases"/>
    <property type="match status" value="1"/>
</dbReference>
<evidence type="ECO:0000256" key="4">
    <source>
        <dbReference type="ARBA" id="ARBA00022807"/>
    </source>
</evidence>
<comment type="caution">
    <text evidence="6">The sequence shown here is derived from an EMBL/GenBank/DDBJ whole genome shotgun (WGS) entry which is preliminary data.</text>
</comment>
<dbReference type="AlphaFoldDB" id="A0A843YFZ4"/>
<evidence type="ECO:0000259" key="5">
    <source>
        <dbReference type="PROSITE" id="PS51935"/>
    </source>
</evidence>
<dbReference type="GO" id="GO:0008234">
    <property type="term" value="F:cysteine-type peptidase activity"/>
    <property type="evidence" value="ECO:0007669"/>
    <property type="project" value="UniProtKB-KW"/>
</dbReference>
<dbReference type="RefSeq" id="WP_343032527.1">
    <property type="nucleotide sequence ID" value="NZ_WIBF01000004.1"/>
</dbReference>
<reference evidence="6 7" key="1">
    <citation type="submission" date="2019-10" db="EMBL/GenBank/DDBJ databases">
        <title>Epibacterium sp. nov., isolated from seawater.</title>
        <authorList>
            <person name="Zhang X."/>
            <person name="Li N."/>
        </authorList>
    </citation>
    <scope>NUCLEOTIDE SEQUENCE [LARGE SCALE GENOMIC DNA]</scope>
    <source>
        <strain evidence="6 7">SM1979</strain>
    </source>
</reference>
<evidence type="ECO:0000313" key="7">
    <source>
        <dbReference type="Proteomes" id="UP000444174"/>
    </source>
</evidence>
<keyword evidence="3 6" id="KW-0378">Hydrolase</keyword>
<dbReference type="InterPro" id="IPR000064">
    <property type="entry name" value="NLP_P60_dom"/>
</dbReference>
<evidence type="ECO:0000256" key="2">
    <source>
        <dbReference type="ARBA" id="ARBA00022670"/>
    </source>
</evidence>
<dbReference type="EMBL" id="WIBF01000004">
    <property type="protein sequence ID" value="MQQ08595.1"/>
    <property type="molecule type" value="Genomic_DNA"/>
</dbReference>
<dbReference type="InterPro" id="IPR041382">
    <property type="entry name" value="SH3_16"/>
</dbReference>
<keyword evidence="7" id="KW-1185">Reference proteome</keyword>
<name>A0A843YFZ4_9RHOB</name>
<dbReference type="Pfam" id="PF18348">
    <property type="entry name" value="SH3_16"/>
    <property type="match status" value="1"/>
</dbReference>
<evidence type="ECO:0000256" key="1">
    <source>
        <dbReference type="ARBA" id="ARBA00007074"/>
    </source>
</evidence>
<feature type="domain" description="NlpC/P60" evidence="5">
    <location>
        <begin position="156"/>
        <end position="280"/>
    </location>
</feature>
<dbReference type="Proteomes" id="UP000444174">
    <property type="component" value="Unassembled WGS sequence"/>
</dbReference>
<comment type="similarity">
    <text evidence="1">Belongs to the peptidase C40 family.</text>
</comment>
<proteinExistence type="inferred from homology"/>
<dbReference type="Pfam" id="PF00877">
    <property type="entry name" value="NLPC_P60"/>
    <property type="match status" value="1"/>
</dbReference>
<dbReference type="PANTHER" id="PTHR47359">
    <property type="entry name" value="PEPTIDOGLYCAN DL-ENDOPEPTIDASE CWLO"/>
    <property type="match status" value="1"/>
</dbReference>
<protein>
    <submittedName>
        <fullName evidence="6">NLP/P60 hydrolase</fullName>
    </submittedName>
</protein>
<dbReference type="InterPro" id="IPR051794">
    <property type="entry name" value="PG_Endopeptidase_C40"/>
</dbReference>
<dbReference type="Gene3D" id="2.30.30.40">
    <property type="entry name" value="SH3 Domains"/>
    <property type="match status" value="1"/>
</dbReference>
<dbReference type="Gene3D" id="3.90.1720.10">
    <property type="entry name" value="endopeptidase domain like (from Nostoc punctiforme)"/>
    <property type="match status" value="1"/>
</dbReference>
<dbReference type="GO" id="GO:0006508">
    <property type="term" value="P:proteolysis"/>
    <property type="evidence" value="ECO:0007669"/>
    <property type="project" value="UniProtKB-KW"/>
</dbReference>
<evidence type="ECO:0000256" key="3">
    <source>
        <dbReference type="ARBA" id="ARBA00022801"/>
    </source>
</evidence>
<keyword evidence="4" id="KW-0788">Thiol protease</keyword>
<dbReference type="PROSITE" id="PS51935">
    <property type="entry name" value="NLPC_P60"/>
    <property type="match status" value="1"/>
</dbReference>
<organism evidence="6 7">
    <name type="scientific">Tritonibacter litoralis</name>
    <dbReference type="NCBI Taxonomy" id="2662264"/>
    <lineage>
        <taxon>Bacteria</taxon>
        <taxon>Pseudomonadati</taxon>
        <taxon>Pseudomonadota</taxon>
        <taxon>Alphaproteobacteria</taxon>
        <taxon>Rhodobacterales</taxon>
        <taxon>Paracoccaceae</taxon>
        <taxon>Tritonibacter</taxon>
    </lineage>
</organism>
<dbReference type="PANTHER" id="PTHR47359:SF3">
    <property type="entry name" value="NLP_P60 DOMAIN-CONTAINING PROTEIN-RELATED"/>
    <property type="match status" value="1"/>
</dbReference>
<keyword evidence="2" id="KW-0645">Protease</keyword>